<proteinExistence type="predicted"/>
<dbReference type="Proteomes" id="UP000319619">
    <property type="component" value="Unassembled WGS sequence"/>
</dbReference>
<dbReference type="EMBL" id="NJBN01000002">
    <property type="protein sequence ID" value="TKJ41867.1"/>
    <property type="molecule type" value="Genomic_DNA"/>
</dbReference>
<dbReference type="AlphaFoldDB" id="A0A532V4E0"/>
<organism evidence="1 2">
    <name type="scientific">candidate division LCP-89 bacterium B3_LCP</name>
    <dbReference type="NCBI Taxonomy" id="2012998"/>
    <lineage>
        <taxon>Bacteria</taxon>
        <taxon>Pseudomonadati</taxon>
        <taxon>Bacteria division LCP-89</taxon>
    </lineage>
</organism>
<evidence type="ECO:0000313" key="1">
    <source>
        <dbReference type="EMBL" id="TKJ41867.1"/>
    </source>
</evidence>
<protein>
    <recommendedName>
        <fullName evidence="3">tRNA-guanine(15) transglycosylase-like domain-containing protein</fullName>
    </recommendedName>
</protein>
<reference evidence="1 2" key="1">
    <citation type="submission" date="2017-06" db="EMBL/GenBank/DDBJ databases">
        <title>Novel microbial phyla capable of carbon fixation and sulfur reduction in deep-sea sediments.</title>
        <authorList>
            <person name="Huang J."/>
            <person name="Baker B."/>
            <person name="Wang Y."/>
        </authorList>
    </citation>
    <scope>NUCLEOTIDE SEQUENCE [LARGE SCALE GENOMIC DNA]</scope>
    <source>
        <strain evidence="1">B3_LCP</strain>
    </source>
</reference>
<evidence type="ECO:0008006" key="3">
    <source>
        <dbReference type="Google" id="ProtNLM"/>
    </source>
</evidence>
<evidence type="ECO:0000313" key="2">
    <source>
        <dbReference type="Proteomes" id="UP000319619"/>
    </source>
</evidence>
<comment type="caution">
    <text evidence="1">The sequence shown here is derived from an EMBL/GenBank/DDBJ whole genome shotgun (WGS) entry which is preliminary data.</text>
</comment>
<accession>A0A532V4E0</accession>
<sequence>MPLPIAPKPWSFYRLGPTKEKELFKRHRDTYDGVVIPAHIASYYSTFCAEFVGSLRKPYFIDPMTYIFSNDPSHLKRFVKVKGTGRTERDGVGRKKKGDIKRSYSKLIDDVYQGIVKAAVANDRSLVPADFTDASMSQFVQNVLDFQRTRLVAIPDKYKKYEKYVQKADKPMSISGNLPMCLVAPYFPTATLHSRGWHSTNLQLVRQAKAMAGGLPIFAMILASPHVLDKDVRQIAADYIATEVDGFLLWPDGFSSDQDPAALRVVFNAVDELSRNGKPVILMYGDAFSLVLHYAGLSGFACGICYGEHKLSTLDMDVEGAIPPRYYVRRLKKKYVIDPEAMRISIEQYPDLVCNCAICQRKPDPATLDDTDSREHFMLVRSAEINELRDGLSQAEFAAALDEAYQLHCNDPLLQPITRLRNWVSLLSS</sequence>
<name>A0A532V4E0_UNCL8</name>
<gene>
    <name evidence="1" type="ORF">CEE37_04675</name>
</gene>